<evidence type="ECO:0000256" key="11">
    <source>
        <dbReference type="ARBA" id="ARBA00023303"/>
    </source>
</evidence>
<comment type="subcellular location">
    <subcellularLocation>
        <location evidence="1">Membrane</location>
        <topology evidence="1">Multi-pass membrane protein</topology>
    </subcellularLocation>
</comment>
<proteinExistence type="inferred from homology"/>
<dbReference type="AlphaFoldDB" id="A0A6E8WCN0"/>
<keyword evidence="5 12" id="KW-0812">Transmembrane</keyword>
<evidence type="ECO:0000256" key="7">
    <source>
        <dbReference type="ARBA" id="ARBA00023053"/>
    </source>
</evidence>
<organism evidence="13 14">
    <name type="scientific">Anopheles coluzzii</name>
    <name type="common">African malaria mosquito</name>
    <dbReference type="NCBI Taxonomy" id="1518534"/>
    <lineage>
        <taxon>Eukaryota</taxon>
        <taxon>Metazoa</taxon>
        <taxon>Ecdysozoa</taxon>
        <taxon>Arthropoda</taxon>
        <taxon>Hexapoda</taxon>
        <taxon>Insecta</taxon>
        <taxon>Pterygota</taxon>
        <taxon>Neoptera</taxon>
        <taxon>Endopterygota</taxon>
        <taxon>Diptera</taxon>
        <taxon>Nematocera</taxon>
        <taxon>Culicoidea</taxon>
        <taxon>Culicidae</taxon>
        <taxon>Anophelinae</taxon>
        <taxon>Anopheles</taxon>
    </lineage>
</organism>
<dbReference type="GO" id="GO:0016020">
    <property type="term" value="C:membrane"/>
    <property type="evidence" value="ECO:0007669"/>
    <property type="project" value="UniProtKB-SubCell"/>
</dbReference>
<reference evidence="13" key="2">
    <citation type="submission" date="2020-05" db="UniProtKB">
        <authorList>
            <consortium name="EnsemblMetazoa"/>
        </authorList>
    </citation>
    <scope>IDENTIFICATION</scope>
    <source>
        <strain evidence="13">Ngousso</strain>
    </source>
</reference>
<dbReference type="VEuPathDB" id="VectorBase:ACMO_003583"/>
<evidence type="ECO:0000256" key="5">
    <source>
        <dbReference type="ARBA" id="ARBA00022692"/>
    </source>
</evidence>
<keyword evidence="14" id="KW-1185">Reference proteome</keyword>
<evidence type="ECO:0000256" key="12">
    <source>
        <dbReference type="RuleBase" id="RU000679"/>
    </source>
</evidence>
<dbReference type="Pfam" id="PF00858">
    <property type="entry name" value="ASC"/>
    <property type="match status" value="1"/>
</dbReference>
<evidence type="ECO:0000256" key="4">
    <source>
        <dbReference type="ARBA" id="ARBA00022461"/>
    </source>
</evidence>
<evidence type="ECO:0000256" key="1">
    <source>
        <dbReference type="ARBA" id="ARBA00004141"/>
    </source>
</evidence>
<keyword evidence="4 12" id="KW-0894">Sodium channel</keyword>
<keyword evidence="9" id="KW-0472">Membrane</keyword>
<dbReference type="VEuPathDB" id="VectorBase:ACON028699"/>
<evidence type="ECO:0000256" key="9">
    <source>
        <dbReference type="ARBA" id="ARBA00023136"/>
    </source>
</evidence>
<dbReference type="GO" id="GO:0005272">
    <property type="term" value="F:sodium channel activity"/>
    <property type="evidence" value="ECO:0007669"/>
    <property type="project" value="UniProtKB-KW"/>
</dbReference>
<name>A0A6E8WCN0_ANOCL</name>
<evidence type="ECO:0000313" key="13">
    <source>
        <dbReference type="EnsemblMetazoa" id="ACON028699-PA"/>
    </source>
</evidence>
<dbReference type="Proteomes" id="UP001105220">
    <property type="component" value="Unplaced"/>
</dbReference>
<keyword evidence="7" id="KW-0915">Sodium</keyword>
<keyword evidence="3 12" id="KW-0813">Transport</keyword>
<evidence type="ECO:0000256" key="3">
    <source>
        <dbReference type="ARBA" id="ARBA00022448"/>
    </source>
</evidence>
<reference key="1">
    <citation type="journal article" date="2019" name="Genes (Basel)">
        <title>A High-Quality De novo Genome Assembly from a Single Mosquito Using PacBio Sequencing.</title>
        <authorList>
            <person name="Kingan S.B."/>
            <person name="Heaton H."/>
            <person name="Cudini J."/>
            <person name="Lambert C.C."/>
            <person name="Baybayan P."/>
            <person name="Galvin B.D."/>
            <person name="Durbin R."/>
            <person name="Korlach J."/>
            <person name="Lawniczak M.K.N."/>
        </authorList>
    </citation>
    <scope>NUCLEOTIDE SEQUENCE [LARGE SCALE GENOMIC DNA]</scope>
    <source>
        <strain>Mali-NIH</strain>
    </source>
</reference>
<accession>A0A6E8WCN0</accession>
<keyword evidence="8 12" id="KW-0406">Ion transport</keyword>
<dbReference type="EnsemblMetazoa" id="ACON028699-RA">
    <property type="protein sequence ID" value="ACON028699-PA"/>
    <property type="gene ID" value="ACON028699"/>
</dbReference>
<keyword evidence="11 12" id="KW-0407">Ion channel</keyword>
<sequence length="153" mass="17903">MLGCCVMIYKAYVKWNQTPIIVTFSEKTTPVWDIHFPSITICPETKVYARTLNLTAEMEILLKDYNDNNGTSDRESIEQLKAVAQLCNTMFHFKYDFLQYLNGTKDNVIFMMKKLSLSRHDTLKSFCTFILQRRFTSRRRTSSPRNDRSCTDG</sequence>
<evidence type="ECO:0000256" key="2">
    <source>
        <dbReference type="ARBA" id="ARBA00007193"/>
    </source>
</evidence>
<evidence type="ECO:0000256" key="8">
    <source>
        <dbReference type="ARBA" id="ARBA00023065"/>
    </source>
</evidence>
<evidence type="ECO:0000256" key="6">
    <source>
        <dbReference type="ARBA" id="ARBA00022989"/>
    </source>
</evidence>
<evidence type="ECO:0000313" key="14">
    <source>
        <dbReference type="Proteomes" id="UP001105220"/>
    </source>
</evidence>
<evidence type="ECO:0000256" key="10">
    <source>
        <dbReference type="ARBA" id="ARBA00023201"/>
    </source>
</evidence>
<protein>
    <submittedName>
        <fullName evidence="13">Uncharacterized protein</fullName>
    </submittedName>
</protein>
<comment type="similarity">
    <text evidence="2 12">Belongs to the amiloride-sensitive sodium channel (TC 1.A.6) family.</text>
</comment>
<dbReference type="InterPro" id="IPR001873">
    <property type="entry name" value="ENaC"/>
</dbReference>
<keyword evidence="6" id="KW-1133">Transmembrane helix</keyword>
<dbReference type="VEuPathDB" id="VectorBase:ACON2_033192"/>
<keyword evidence="10 12" id="KW-0739">Sodium transport</keyword>